<sequence>MFNLTHRTLTEDDFIMKDDDHKGNRTLLIHTESLGHVDYTYTLEWIPNCTVEKEHYVDLIGCTDRLSQGYNRCPSNGGWGGNVTYGCVTYDFSPSCNTAPERNQIFQNKESNLVCNPAFKCTGLDHQYAQPNPDIVSNMAKKICHMGNPILDPNHNNFLTIREYEQGRFVNVGYNISIVWDKRCDLDIVQHDTTTHNCEELVKATLLDCKDTNGGGGYHWFDCAYYKYEPYCDENPNKEEFYVPPNAWGWPGLGIYPDYTGRG</sequence>
<dbReference type="OrthoDB" id="5231604at2759"/>
<dbReference type="AlphaFoldDB" id="A0A1Y1ZKD6"/>
<organism evidence="1 2">
    <name type="scientific">Clohesyomyces aquaticus</name>
    <dbReference type="NCBI Taxonomy" id="1231657"/>
    <lineage>
        <taxon>Eukaryota</taxon>
        <taxon>Fungi</taxon>
        <taxon>Dikarya</taxon>
        <taxon>Ascomycota</taxon>
        <taxon>Pezizomycotina</taxon>
        <taxon>Dothideomycetes</taxon>
        <taxon>Pleosporomycetidae</taxon>
        <taxon>Pleosporales</taxon>
        <taxon>Lindgomycetaceae</taxon>
        <taxon>Clohesyomyces</taxon>
    </lineage>
</organism>
<protein>
    <submittedName>
        <fullName evidence="1">Uncharacterized protein</fullName>
    </submittedName>
</protein>
<dbReference type="Proteomes" id="UP000193144">
    <property type="component" value="Unassembled WGS sequence"/>
</dbReference>
<keyword evidence="2" id="KW-1185">Reference proteome</keyword>
<name>A0A1Y1ZKD6_9PLEO</name>
<gene>
    <name evidence="1" type="ORF">BCR34DRAFT_345257</name>
</gene>
<evidence type="ECO:0000313" key="1">
    <source>
        <dbReference type="EMBL" id="ORY10654.1"/>
    </source>
</evidence>
<dbReference type="EMBL" id="MCFA01000070">
    <property type="protein sequence ID" value="ORY10654.1"/>
    <property type="molecule type" value="Genomic_DNA"/>
</dbReference>
<reference evidence="1 2" key="1">
    <citation type="submission" date="2016-07" db="EMBL/GenBank/DDBJ databases">
        <title>Pervasive Adenine N6-methylation of Active Genes in Fungi.</title>
        <authorList>
            <consortium name="DOE Joint Genome Institute"/>
            <person name="Mondo S.J."/>
            <person name="Dannebaum R.O."/>
            <person name="Kuo R.C."/>
            <person name="Labutti K."/>
            <person name="Haridas S."/>
            <person name="Kuo A."/>
            <person name="Salamov A."/>
            <person name="Ahrendt S.R."/>
            <person name="Lipzen A."/>
            <person name="Sullivan W."/>
            <person name="Andreopoulos W.B."/>
            <person name="Clum A."/>
            <person name="Lindquist E."/>
            <person name="Daum C."/>
            <person name="Ramamoorthy G.K."/>
            <person name="Gryganskyi A."/>
            <person name="Culley D."/>
            <person name="Magnuson J.K."/>
            <person name="James T.Y."/>
            <person name="O'Malley M.A."/>
            <person name="Stajich J.E."/>
            <person name="Spatafora J.W."/>
            <person name="Visel A."/>
            <person name="Grigoriev I.V."/>
        </authorList>
    </citation>
    <scope>NUCLEOTIDE SEQUENCE [LARGE SCALE GENOMIC DNA]</scope>
    <source>
        <strain evidence="1 2">CBS 115471</strain>
    </source>
</reference>
<evidence type="ECO:0000313" key="2">
    <source>
        <dbReference type="Proteomes" id="UP000193144"/>
    </source>
</evidence>
<accession>A0A1Y1ZKD6</accession>
<proteinExistence type="predicted"/>
<comment type="caution">
    <text evidence="1">The sequence shown here is derived from an EMBL/GenBank/DDBJ whole genome shotgun (WGS) entry which is preliminary data.</text>
</comment>